<dbReference type="PANTHER" id="PTHR11785">
    <property type="entry name" value="AMINO ACID TRANSPORTER"/>
    <property type="match status" value="1"/>
</dbReference>
<dbReference type="Pfam" id="PF13520">
    <property type="entry name" value="AA_permease_2"/>
    <property type="match status" value="1"/>
</dbReference>
<dbReference type="EMBL" id="JACHIA010000002">
    <property type="protein sequence ID" value="MBB6069276.1"/>
    <property type="molecule type" value="Genomic_DNA"/>
</dbReference>
<sequence>MRPTESPDAVAANHRPDAAPDRLPRRLGVWTAAAVLVGSTIGSGIFRVPSGTAERVQTLGAFSLVWIVGALIALVGALTIAELAAMYPRSGGIYVFLREAYGPLPAFLFGWTELMVIRPSALGAIAVIFAEYSARLFGFSEGYVKWVAAGAIVLLAAANVRSVNWGGIVQNLSTVAKVGAILGLALFAFVMGSGSTGALAGPLSFQPASWVGFGLALVSVMWAYDGWADLTFIAGEVKDPSRTMPRAIIGGVLAVAAIYLAINAAYLFLLSMDEMAASKLVASDAAQKVFGGGGAGVVAVMVMLSTFGALNGAMMTGPRIFYAMAEDGNFFRPIAAVHPTWRTPYAAILLAAGLGVSYVLLRSFQDLADAFVLGIWPFYALAVAGVYVLRRRLPNAERPYRTWGYPVVPFIFLAAAVGMLGNAAWNSGARSNFFSFGIILLGIPAYYLWRAVKGRSAAA</sequence>
<dbReference type="PIRSF" id="PIRSF006060">
    <property type="entry name" value="AA_transporter"/>
    <property type="match status" value="1"/>
</dbReference>
<feature type="transmembrane region" description="Helical" evidence="5">
    <location>
        <begin position="289"/>
        <end position="310"/>
    </location>
</feature>
<feature type="transmembrane region" description="Helical" evidence="5">
    <location>
        <begin position="431"/>
        <end position="449"/>
    </location>
</feature>
<proteinExistence type="predicted"/>
<dbReference type="Proteomes" id="UP000582837">
    <property type="component" value="Unassembled WGS sequence"/>
</dbReference>
<name>A0A841GX28_9BACT</name>
<evidence type="ECO:0000256" key="5">
    <source>
        <dbReference type="SAM" id="Phobius"/>
    </source>
</evidence>
<dbReference type="RefSeq" id="WP_170037935.1">
    <property type="nucleotide sequence ID" value="NZ_JABDTL010000002.1"/>
</dbReference>
<keyword evidence="4 5" id="KW-0472">Membrane</keyword>
<dbReference type="AlphaFoldDB" id="A0A841GX28"/>
<feature type="transmembrane region" description="Helical" evidence="5">
    <location>
        <begin position="60"/>
        <end position="85"/>
    </location>
</feature>
<dbReference type="InterPro" id="IPR050598">
    <property type="entry name" value="AminoAcid_Transporter"/>
</dbReference>
<comment type="subcellular location">
    <subcellularLocation>
        <location evidence="1">Membrane</location>
        <topology evidence="1">Multi-pass membrane protein</topology>
    </subcellularLocation>
</comment>
<accession>A0A841GX28</accession>
<feature type="transmembrane region" description="Helical" evidence="5">
    <location>
        <begin position="142"/>
        <end position="160"/>
    </location>
</feature>
<dbReference type="PANTHER" id="PTHR11785:SF512">
    <property type="entry name" value="SOBREMESA, ISOFORM B"/>
    <property type="match status" value="1"/>
</dbReference>
<feature type="transmembrane region" description="Helical" evidence="5">
    <location>
        <begin position="27"/>
        <end position="48"/>
    </location>
</feature>
<feature type="transmembrane region" description="Helical" evidence="5">
    <location>
        <begin position="210"/>
        <end position="235"/>
    </location>
</feature>
<keyword evidence="7" id="KW-1185">Reference proteome</keyword>
<evidence type="ECO:0000256" key="4">
    <source>
        <dbReference type="ARBA" id="ARBA00023136"/>
    </source>
</evidence>
<evidence type="ECO:0000313" key="7">
    <source>
        <dbReference type="Proteomes" id="UP000582837"/>
    </source>
</evidence>
<keyword evidence="3 5" id="KW-1133">Transmembrane helix</keyword>
<organism evidence="6 7">
    <name type="scientific">Longimicrobium terrae</name>
    <dbReference type="NCBI Taxonomy" id="1639882"/>
    <lineage>
        <taxon>Bacteria</taxon>
        <taxon>Pseudomonadati</taxon>
        <taxon>Gemmatimonadota</taxon>
        <taxon>Longimicrobiia</taxon>
        <taxon>Longimicrobiales</taxon>
        <taxon>Longimicrobiaceae</taxon>
        <taxon>Longimicrobium</taxon>
    </lineage>
</organism>
<protein>
    <submittedName>
        <fullName evidence="6">Amino acid transporter</fullName>
    </submittedName>
</protein>
<reference evidence="6 7" key="1">
    <citation type="submission" date="2020-08" db="EMBL/GenBank/DDBJ databases">
        <title>Genomic Encyclopedia of Type Strains, Phase IV (KMG-IV): sequencing the most valuable type-strain genomes for metagenomic binning, comparative biology and taxonomic classification.</title>
        <authorList>
            <person name="Goeker M."/>
        </authorList>
    </citation>
    <scope>NUCLEOTIDE SEQUENCE [LARGE SCALE GENOMIC DNA]</scope>
    <source>
        <strain evidence="6 7">DSM 29007</strain>
    </source>
</reference>
<dbReference type="GO" id="GO:0016020">
    <property type="term" value="C:membrane"/>
    <property type="evidence" value="ECO:0007669"/>
    <property type="project" value="UniProtKB-SubCell"/>
</dbReference>
<feature type="transmembrane region" description="Helical" evidence="5">
    <location>
        <begin position="370"/>
        <end position="390"/>
    </location>
</feature>
<evidence type="ECO:0000256" key="3">
    <source>
        <dbReference type="ARBA" id="ARBA00022989"/>
    </source>
</evidence>
<dbReference type="GO" id="GO:0015179">
    <property type="term" value="F:L-amino acid transmembrane transporter activity"/>
    <property type="evidence" value="ECO:0007669"/>
    <property type="project" value="TreeGrafter"/>
</dbReference>
<feature type="transmembrane region" description="Helical" evidence="5">
    <location>
        <begin position="247"/>
        <end position="269"/>
    </location>
</feature>
<dbReference type="Gene3D" id="1.20.1740.10">
    <property type="entry name" value="Amino acid/polyamine transporter I"/>
    <property type="match status" value="1"/>
</dbReference>
<feature type="transmembrane region" description="Helical" evidence="5">
    <location>
        <begin position="402"/>
        <end position="425"/>
    </location>
</feature>
<evidence type="ECO:0000313" key="6">
    <source>
        <dbReference type="EMBL" id="MBB6069276.1"/>
    </source>
</evidence>
<evidence type="ECO:0000256" key="1">
    <source>
        <dbReference type="ARBA" id="ARBA00004141"/>
    </source>
</evidence>
<feature type="transmembrane region" description="Helical" evidence="5">
    <location>
        <begin position="172"/>
        <end position="190"/>
    </location>
</feature>
<evidence type="ECO:0000256" key="2">
    <source>
        <dbReference type="ARBA" id="ARBA00022692"/>
    </source>
</evidence>
<gene>
    <name evidence="6" type="ORF">HNQ61_000891</name>
</gene>
<keyword evidence="2 5" id="KW-0812">Transmembrane</keyword>
<feature type="transmembrane region" description="Helical" evidence="5">
    <location>
        <begin position="106"/>
        <end position="130"/>
    </location>
</feature>
<dbReference type="InterPro" id="IPR002293">
    <property type="entry name" value="AA/rel_permease1"/>
</dbReference>
<feature type="transmembrane region" description="Helical" evidence="5">
    <location>
        <begin position="345"/>
        <end position="364"/>
    </location>
</feature>
<comment type="caution">
    <text evidence="6">The sequence shown here is derived from an EMBL/GenBank/DDBJ whole genome shotgun (WGS) entry which is preliminary data.</text>
</comment>